<sequence>MNCKHCKKNVRSKVKYYEQQKMCSSCFKAFKKIGETWGN</sequence>
<geneLocation type="plasmid" evidence="1">
    <name>p576</name>
</geneLocation>
<keyword evidence="1" id="KW-0614">Plasmid</keyword>
<gene>
    <name evidence="1" type="primary">p29</name>
    <name evidence="1" type="ORF">SBRMV_029</name>
</gene>
<organism evidence="1">
    <name type="scientific">Bacillus pumilus</name>
    <name type="common">Bacillus mesentericus</name>
    <dbReference type="NCBI Taxonomy" id="1408"/>
    <lineage>
        <taxon>Bacteria</taxon>
        <taxon>Bacillati</taxon>
        <taxon>Bacillota</taxon>
        <taxon>Bacilli</taxon>
        <taxon>Bacillales</taxon>
        <taxon>Bacillaceae</taxon>
        <taxon>Bacillus</taxon>
    </lineage>
</organism>
<dbReference type="EMBL" id="LR026976">
    <property type="protein sequence ID" value="VCT93314.1"/>
    <property type="molecule type" value="Genomic_DNA"/>
</dbReference>
<accession>A0A9Q9PCL6</accession>
<name>A0A9Q9PCL6_BACPU</name>
<protein>
    <submittedName>
        <fullName evidence="1">Uncharacterized protein</fullName>
    </submittedName>
</protein>
<evidence type="ECO:0000313" key="1">
    <source>
        <dbReference type="EMBL" id="VCT93314.1"/>
    </source>
</evidence>
<proteinExistence type="predicted"/>
<reference evidence="1" key="1">
    <citation type="submission" date="2018-10" db="EMBL/GenBank/DDBJ databases">
        <authorList>
            <person name="Singh K. P."/>
            <person name="Ramachandran G."/>
            <person name="Val-Calvo J."/>
            <person name="Meijer J.J. W."/>
            <person name="Miguel-Arribas A."/>
            <person name="Gago Cordoba C."/>
        </authorList>
    </citation>
    <scope>NUCLEOTIDE SEQUENCE</scope>
    <source>
        <strain evidence="1">1</strain>
        <plasmid evidence="1">p576</plasmid>
    </source>
</reference>
<dbReference type="AlphaFoldDB" id="A0A9Q9PCL6"/>